<feature type="repeat" description="ANK" evidence="8">
    <location>
        <begin position="815"/>
        <end position="847"/>
    </location>
</feature>
<feature type="repeat" description="ANK" evidence="8">
    <location>
        <begin position="782"/>
        <end position="814"/>
    </location>
</feature>
<evidence type="ECO:0000256" key="7">
    <source>
        <dbReference type="ARBA" id="ARBA00023054"/>
    </source>
</evidence>
<dbReference type="Gene3D" id="1.25.40.20">
    <property type="entry name" value="Ankyrin repeat-containing domain"/>
    <property type="match status" value="1"/>
</dbReference>
<dbReference type="GO" id="GO:0005096">
    <property type="term" value="F:GTPase activator activity"/>
    <property type="evidence" value="ECO:0007669"/>
    <property type="project" value="UniProtKB-KW"/>
</dbReference>
<dbReference type="PANTHER" id="PTHR23180">
    <property type="entry name" value="CENTAURIN/ARF"/>
    <property type="match status" value="1"/>
</dbReference>
<keyword evidence="6 8" id="KW-0040">ANK repeat</keyword>
<dbReference type="SMART" id="SM00721">
    <property type="entry name" value="BAR"/>
    <property type="match status" value="1"/>
</dbReference>
<evidence type="ECO:0000256" key="5">
    <source>
        <dbReference type="ARBA" id="ARBA00022833"/>
    </source>
</evidence>
<proteinExistence type="predicted"/>
<evidence type="ECO:0000256" key="9">
    <source>
        <dbReference type="PROSITE-ProRule" id="PRU00288"/>
    </source>
</evidence>
<dbReference type="CDD" id="cd07606">
    <property type="entry name" value="BAR_SFC_plant"/>
    <property type="match status" value="1"/>
</dbReference>
<dbReference type="InterPro" id="IPR001164">
    <property type="entry name" value="ArfGAP_dom"/>
</dbReference>
<dbReference type="PROSITE" id="PS50003">
    <property type="entry name" value="PH_DOMAIN"/>
    <property type="match status" value="1"/>
</dbReference>
<comment type="caution">
    <text evidence="12">The sequence shown here is derived from an EMBL/GenBank/DDBJ whole genome shotgun (WGS) entry which is preliminary data.</text>
</comment>
<dbReference type="InterPro" id="IPR027267">
    <property type="entry name" value="AH/BAR_dom_sf"/>
</dbReference>
<dbReference type="Gene3D" id="1.10.220.150">
    <property type="entry name" value="Arf GTPase activating protein"/>
    <property type="match status" value="1"/>
</dbReference>
<dbReference type="CDD" id="cd08204">
    <property type="entry name" value="ArfGap"/>
    <property type="match status" value="1"/>
</dbReference>
<evidence type="ECO:0000313" key="12">
    <source>
        <dbReference type="EMBL" id="GER55885.1"/>
    </source>
</evidence>
<evidence type="ECO:0000259" key="11">
    <source>
        <dbReference type="PROSITE" id="PS50115"/>
    </source>
</evidence>
<dbReference type="InterPro" id="IPR011993">
    <property type="entry name" value="PH-like_dom_sf"/>
</dbReference>
<dbReference type="GO" id="GO:0005737">
    <property type="term" value="C:cytoplasm"/>
    <property type="evidence" value="ECO:0007669"/>
    <property type="project" value="InterPro"/>
</dbReference>
<keyword evidence="3" id="KW-0677">Repeat</keyword>
<evidence type="ECO:0000256" key="4">
    <source>
        <dbReference type="ARBA" id="ARBA00022771"/>
    </source>
</evidence>
<dbReference type="Gene3D" id="1.20.1270.60">
    <property type="entry name" value="Arfaptin homology (AH) domain/BAR domain"/>
    <property type="match status" value="2"/>
</dbReference>
<dbReference type="EMBL" id="BKCP01012292">
    <property type="protein sequence ID" value="GER55885.1"/>
    <property type="molecule type" value="Genomic_DNA"/>
</dbReference>
<dbReference type="InterPro" id="IPR001849">
    <property type="entry name" value="PH_domain"/>
</dbReference>
<keyword evidence="5" id="KW-0862">Zinc</keyword>
<dbReference type="PROSITE" id="PS50297">
    <property type="entry name" value="ANK_REP_REGION"/>
    <property type="match status" value="1"/>
</dbReference>
<feature type="domain" description="Arf-GAP" evidence="11">
    <location>
        <begin position="583"/>
        <end position="717"/>
    </location>
</feature>
<dbReference type="PROSITE" id="PS50115">
    <property type="entry name" value="ARFGAP"/>
    <property type="match status" value="1"/>
</dbReference>
<dbReference type="SUPFAM" id="SSF103657">
    <property type="entry name" value="BAR/IMD domain-like"/>
    <property type="match status" value="2"/>
</dbReference>
<keyword evidence="2" id="KW-0479">Metal-binding</keyword>
<dbReference type="InterPro" id="IPR004148">
    <property type="entry name" value="BAR_dom"/>
</dbReference>
<keyword evidence="13" id="KW-1185">Reference proteome</keyword>
<dbReference type="OrthoDB" id="194358at2759"/>
<dbReference type="Gene3D" id="2.30.29.30">
    <property type="entry name" value="Pleckstrin-homology domain (PH domain)/Phosphotyrosine-binding domain (PTB)"/>
    <property type="match status" value="1"/>
</dbReference>
<dbReference type="InterPro" id="IPR045258">
    <property type="entry name" value="ACAP1/2/3-like"/>
</dbReference>
<dbReference type="AlphaFoldDB" id="A0A5A7RFB5"/>
<dbReference type="GO" id="GO:0008270">
    <property type="term" value="F:zinc ion binding"/>
    <property type="evidence" value="ECO:0007669"/>
    <property type="project" value="UniProtKB-KW"/>
</dbReference>
<evidence type="ECO:0000256" key="6">
    <source>
        <dbReference type="ARBA" id="ARBA00023043"/>
    </source>
</evidence>
<sequence length="875" mass="99099">MAAFINLEDSPMFHKQVRSLEQTSDELRDRCQKLYKGCKKYTEVLGVAFQCEMDFAASLEAFGGGIDDLLSVSIGGPVLSKFINGLRELATYKEFLRSQVEHVLVGRLSQFLSFDLQDTKWWYDSSMTLCEEKWVEEQIMQVKLMLSGEEQVLWWPLGPQAATRGGGTTSTTVLGALFVECRRRFDKAIYAYDQAREKFASLKKTAKDEVVAELEEDLHNSKSAFERSRFNMVNSLMNIEAKKKFEFLECFSAIMDAHLRYFKLGHDLLGQMEPFIHQVLTCALQSKEQAMIEQDKLAKRIQEFRTQSELNHLQACGKLPTSNAIGMNGFGMSAYKSTEAIMLAASKGEVSCFRYDWPLTGYDRIELIRRRYFTLHVKYKKVVCGSWGYFSYSITDVNKVQTIKQGYLLKRSSSLRADWKRRFFVLDSHGTLYYYRNKGAQPGGSPSFNSFHSLEHNNRVFSRFRSRQHQVSSLGEDSLGCSTVDLRTSTIKIDAEDTDLRLCFRIISPSKTYTLQAETEADRIDWMSKITGVIASLLNSRLQQFDLENKNNSRDYDLGGTSVRQALVSNKNAPDDMRENQADSVSKILREVPGNDQCAECSAPDPDWASLNLGILMCIECSGIHRNLGVHISKVRSVTLDVRVWEPTVLNLFQALGNSYCNSVWEELLPLHTDLIIESEAPSFAKPRPNDAITRKEKYIQAKYVRKLLVNREGRGPGDLLSSTIWEAVRANNLREVYRICVASLDENIVNSSCDEKSRTCYNNEEENLNQSCDGDAGNGLEECSLLHLACHCGSLMMMELLLQLGADINKCDLKGRTPLQHCILSRNNEKAKFLLRRGARASIKDAGGFSALERAMEMGAITDDELFILLAESE</sequence>
<dbReference type="PANTHER" id="PTHR23180:SF244">
    <property type="entry name" value="ADP-RIBOSYLATION FACTOR GTPASE-ACTIVATING PROTEIN AGD2"/>
    <property type="match status" value="1"/>
</dbReference>
<dbReference type="InterPro" id="IPR035670">
    <property type="entry name" value="AGD1/2/3/4_BAR_plant"/>
</dbReference>
<name>A0A5A7RFB5_STRAF</name>
<gene>
    <name evidence="12" type="ORF">STAS_33581</name>
</gene>
<feature type="domain" description="PH" evidence="10">
    <location>
        <begin position="401"/>
        <end position="535"/>
    </location>
</feature>
<dbReference type="CDD" id="cd13250">
    <property type="entry name" value="PH_ACAP"/>
    <property type="match status" value="1"/>
</dbReference>
<dbReference type="Proteomes" id="UP000325081">
    <property type="component" value="Unassembled WGS sequence"/>
</dbReference>
<dbReference type="InterPro" id="IPR038508">
    <property type="entry name" value="ArfGAP_dom_sf"/>
</dbReference>
<dbReference type="SMART" id="SM00248">
    <property type="entry name" value="ANK"/>
    <property type="match status" value="2"/>
</dbReference>
<keyword evidence="7" id="KW-0175">Coiled coil</keyword>
<organism evidence="12 13">
    <name type="scientific">Striga asiatica</name>
    <name type="common">Asiatic witchweed</name>
    <name type="synonym">Buchnera asiatica</name>
    <dbReference type="NCBI Taxonomy" id="4170"/>
    <lineage>
        <taxon>Eukaryota</taxon>
        <taxon>Viridiplantae</taxon>
        <taxon>Streptophyta</taxon>
        <taxon>Embryophyta</taxon>
        <taxon>Tracheophyta</taxon>
        <taxon>Spermatophyta</taxon>
        <taxon>Magnoliopsida</taxon>
        <taxon>eudicotyledons</taxon>
        <taxon>Gunneridae</taxon>
        <taxon>Pentapetalae</taxon>
        <taxon>asterids</taxon>
        <taxon>lamiids</taxon>
        <taxon>Lamiales</taxon>
        <taxon>Orobanchaceae</taxon>
        <taxon>Buchnereae</taxon>
        <taxon>Striga</taxon>
    </lineage>
</organism>
<keyword evidence="4 9" id="KW-0863">Zinc-finger</keyword>
<dbReference type="SMART" id="SM00105">
    <property type="entry name" value="ArfGap"/>
    <property type="match status" value="1"/>
</dbReference>
<evidence type="ECO:0000256" key="3">
    <source>
        <dbReference type="ARBA" id="ARBA00022737"/>
    </source>
</evidence>
<dbReference type="InterPro" id="IPR037278">
    <property type="entry name" value="ARFGAP/RecO"/>
</dbReference>
<keyword evidence="1" id="KW-0343">GTPase activation</keyword>
<dbReference type="PRINTS" id="PR00405">
    <property type="entry name" value="REVINTRACTNG"/>
</dbReference>
<dbReference type="SUPFAM" id="SSF57863">
    <property type="entry name" value="ArfGap/RecO-like zinc finger"/>
    <property type="match status" value="1"/>
</dbReference>
<dbReference type="PROSITE" id="PS50088">
    <property type="entry name" value="ANK_REPEAT"/>
    <property type="match status" value="2"/>
</dbReference>
<protein>
    <submittedName>
        <fullName evidence="12">Arf-GAP with GTPase</fullName>
    </submittedName>
</protein>
<evidence type="ECO:0000256" key="8">
    <source>
        <dbReference type="PROSITE-ProRule" id="PRU00023"/>
    </source>
</evidence>
<dbReference type="InterPro" id="IPR002110">
    <property type="entry name" value="Ankyrin_rpt"/>
</dbReference>
<dbReference type="Pfam" id="PF01412">
    <property type="entry name" value="ArfGap"/>
    <property type="match status" value="1"/>
</dbReference>
<evidence type="ECO:0000256" key="2">
    <source>
        <dbReference type="ARBA" id="ARBA00022723"/>
    </source>
</evidence>
<dbReference type="SUPFAM" id="SSF48403">
    <property type="entry name" value="Ankyrin repeat"/>
    <property type="match status" value="1"/>
</dbReference>
<reference evidence="13" key="1">
    <citation type="journal article" date="2019" name="Curr. Biol.">
        <title>Genome Sequence of Striga asiatica Provides Insight into the Evolution of Plant Parasitism.</title>
        <authorList>
            <person name="Yoshida S."/>
            <person name="Kim S."/>
            <person name="Wafula E.K."/>
            <person name="Tanskanen J."/>
            <person name="Kim Y.M."/>
            <person name="Honaas L."/>
            <person name="Yang Z."/>
            <person name="Spallek T."/>
            <person name="Conn C.E."/>
            <person name="Ichihashi Y."/>
            <person name="Cheong K."/>
            <person name="Cui S."/>
            <person name="Der J.P."/>
            <person name="Gundlach H."/>
            <person name="Jiao Y."/>
            <person name="Hori C."/>
            <person name="Ishida J.K."/>
            <person name="Kasahara H."/>
            <person name="Kiba T."/>
            <person name="Kim M.S."/>
            <person name="Koo N."/>
            <person name="Laohavisit A."/>
            <person name="Lee Y.H."/>
            <person name="Lumba S."/>
            <person name="McCourt P."/>
            <person name="Mortimer J.C."/>
            <person name="Mutuku J.M."/>
            <person name="Nomura T."/>
            <person name="Sasaki-Sekimoto Y."/>
            <person name="Seto Y."/>
            <person name="Wang Y."/>
            <person name="Wakatake T."/>
            <person name="Sakakibara H."/>
            <person name="Demura T."/>
            <person name="Yamaguchi S."/>
            <person name="Yoneyama K."/>
            <person name="Manabe R.I."/>
            <person name="Nelson D.C."/>
            <person name="Schulman A.H."/>
            <person name="Timko M.P."/>
            <person name="dePamphilis C.W."/>
            <person name="Choi D."/>
            <person name="Shirasu K."/>
        </authorList>
    </citation>
    <scope>NUCLEOTIDE SEQUENCE [LARGE SCALE GENOMIC DNA]</scope>
    <source>
        <strain evidence="13">cv. UVA1</strain>
    </source>
</reference>
<dbReference type="SMART" id="SM00233">
    <property type="entry name" value="PH"/>
    <property type="match status" value="1"/>
</dbReference>
<dbReference type="Pfam" id="PF16746">
    <property type="entry name" value="BAR_3"/>
    <property type="match status" value="2"/>
</dbReference>
<dbReference type="FunFam" id="1.10.220.150:FF:000019">
    <property type="entry name" value="ADP-ribosylation factor GTPase-activating protein AGD1"/>
    <property type="match status" value="1"/>
</dbReference>
<dbReference type="InterPro" id="IPR036770">
    <property type="entry name" value="Ankyrin_rpt-contain_sf"/>
</dbReference>
<dbReference type="Pfam" id="PF00169">
    <property type="entry name" value="PH"/>
    <property type="match status" value="1"/>
</dbReference>
<dbReference type="SUPFAM" id="SSF50729">
    <property type="entry name" value="PH domain-like"/>
    <property type="match status" value="1"/>
</dbReference>
<accession>A0A5A7RFB5</accession>
<evidence type="ECO:0000313" key="13">
    <source>
        <dbReference type="Proteomes" id="UP000325081"/>
    </source>
</evidence>
<evidence type="ECO:0000259" key="10">
    <source>
        <dbReference type="PROSITE" id="PS50003"/>
    </source>
</evidence>
<dbReference type="Pfam" id="PF12796">
    <property type="entry name" value="Ank_2"/>
    <property type="match status" value="1"/>
</dbReference>
<evidence type="ECO:0000256" key="1">
    <source>
        <dbReference type="ARBA" id="ARBA00022468"/>
    </source>
</evidence>